<keyword evidence="13" id="KW-1185">Reference proteome</keyword>
<evidence type="ECO:0000256" key="6">
    <source>
        <dbReference type="ARBA" id="ARBA00040604"/>
    </source>
</evidence>
<dbReference type="PANTHER" id="PTHR23354:SF62">
    <property type="entry name" value="MUSTARD, ISOFORM V"/>
    <property type="match status" value="1"/>
</dbReference>
<sequence>MTVQLVPTPQYSEEYGRIEYELQLQLNAPKLTISECYDFGNPHVQSEFQKYCKTMSTQNIVDIFIATSDIHQLVSDISSNGIKVDPTYGFKFRVGSFEVDKSKEIIEVIRLQVALGVTLNHQKLAPDLKSGFFTQDLPLKSNLLPGYDSLCISDHHDFVVFNSRQIKTCNLIKFNGGKNLDPASDQECLCDLCNKEPATIWCINDSAKLCAKCDSSSHSINKILEKHKRINLTDARVMMEFCPTHHEEKAEYFCPICQAPVCIVCKMSGSHSKGKESSHPLIPLRIAYAEAIENSKKDDEELNRKIDILEEKMKNNEKKRQRILQNSADVEEEIMRLAATAIEKAKQLAGDKILLVNSSQTELMRKKNELLLNSRFLELQKNSVGPLAFLKAFNRHQKMSIELNKLDDIPPEVRTDADLCVFGSLDVQATSNQPIITGLSDQQTLNDNSVSSNYVNNNNSNSKIELRETSNINNQSNKSHRTYNNQSPGSISPVNSPSQNLEQRSNSRIQNSEIPEFSSLVEISRRKNQKLRKKGLELDFQPFQGSMIIKDQSLCTQLYLCFPFRNVPRTHLLFSTERDGRSITTMHQKIDEIGISTVLIKSKSNNFIFGGFAAAKWNSKGIPFGDKSSTFLFSLSRDAFIPYRPQVNDACYLYATPDTLTFGKYDLVLADNFNKCSAVIENSYGIGLKQGSEEAKIFLAGEPEFVADIVEVWGFFTTES</sequence>
<name>A0ABR2H9R1_9EUKA</name>
<dbReference type="Proteomes" id="UP001470230">
    <property type="component" value="Unassembled WGS sequence"/>
</dbReference>
<dbReference type="Gene3D" id="3.30.160.60">
    <property type="entry name" value="Classic Zinc Finger"/>
    <property type="match status" value="1"/>
</dbReference>
<comment type="caution">
    <text evidence="12">The sequence shown here is derived from an EMBL/GenBank/DDBJ whole genome shotgun (WGS) entry which is preliminary data.</text>
</comment>
<keyword evidence="7" id="KW-0863">Zinc-finger</keyword>
<dbReference type="CDD" id="cd19821">
    <property type="entry name" value="Bbox1_BBX-like"/>
    <property type="match status" value="1"/>
</dbReference>
<comment type="subcellular location">
    <subcellularLocation>
        <location evidence="1">Mitochondrion</location>
    </subcellularLocation>
</comment>
<evidence type="ECO:0000256" key="4">
    <source>
        <dbReference type="ARBA" id="ARBA00022833"/>
    </source>
</evidence>
<dbReference type="SUPFAM" id="SSF57845">
    <property type="entry name" value="B-box zinc-binding domain"/>
    <property type="match status" value="1"/>
</dbReference>
<proteinExistence type="inferred from homology"/>
<evidence type="ECO:0000259" key="10">
    <source>
        <dbReference type="PROSITE" id="PS50119"/>
    </source>
</evidence>
<evidence type="ECO:0000259" key="11">
    <source>
        <dbReference type="PROSITE" id="PS51886"/>
    </source>
</evidence>
<reference evidence="12 13" key="1">
    <citation type="submission" date="2024-04" db="EMBL/GenBank/DDBJ databases">
        <title>Tritrichomonas musculus Genome.</title>
        <authorList>
            <person name="Alves-Ferreira E."/>
            <person name="Grigg M."/>
            <person name="Lorenzi H."/>
            <person name="Galac M."/>
        </authorList>
    </citation>
    <scope>NUCLEOTIDE SEQUENCE [LARGE SCALE GENOMIC DNA]</scope>
    <source>
        <strain evidence="12 13">EAF2021</strain>
    </source>
</reference>
<dbReference type="SMART" id="SM00584">
    <property type="entry name" value="TLDc"/>
    <property type="match status" value="1"/>
</dbReference>
<feature type="coiled-coil region" evidence="8">
    <location>
        <begin position="292"/>
        <end position="333"/>
    </location>
</feature>
<evidence type="ECO:0000256" key="8">
    <source>
        <dbReference type="SAM" id="Coils"/>
    </source>
</evidence>
<dbReference type="SMART" id="SM00336">
    <property type="entry name" value="BBOX"/>
    <property type="match status" value="2"/>
</dbReference>
<evidence type="ECO:0000256" key="9">
    <source>
        <dbReference type="SAM" id="MobiDB-lite"/>
    </source>
</evidence>
<accession>A0ABR2H9R1</accession>
<comment type="similarity">
    <text evidence="2">Belongs to the OXR1 family.</text>
</comment>
<dbReference type="InterPro" id="IPR006571">
    <property type="entry name" value="TLDc_dom"/>
</dbReference>
<keyword evidence="4" id="KW-0862">Zinc</keyword>
<dbReference type="Pfam" id="PF00643">
    <property type="entry name" value="zf-B_box"/>
    <property type="match status" value="2"/>
</dbReference>
<dbReference type="CDD" id="cd19756">
    <property type="entry name" value="Bbox2"/>
    <property type="match status" value="1"/>
</dbReference>
<dbReference type="InterPro" id="IPR049808">
    <property type="entry name" value="CONSTANS-like_Bbox1"/>
</dbReference>
<dbReference type="Pfam" id="PF07534">
    <property type="entry name" value="TLD"/>
    <property type="match status" value="1"/>
</dbReference>
<feature type="region of interest" description="Disordered" evidence="9">
    <location>
        <begin position="470"/>
        <end position="509"/>
    </location>
</feature>
<gene>
    <name evidence="12" type="ORF">M9Y10_025475</name>
</gene>
<dbReference type="EMBL" id="JAPFFF010000037">
    <property type="protein sequence ID" value="KAK8842616.1"/>
    <property type="molecule type" value="Genomic_DNA"/>
</dbReference>
<dbReference type="PROSITE" id="PS50119">
    <property type="entry name" value="ZF_BBOX"/>
    <property type="match status" value="2"/>
</dbReference>
<dbReference type="PANTHER" id="PTHR23354">
    <property type="entry name" value="NUCLEOLAR PROTEIN 7/ESTROGEN RECEPTOR COACTIVATOR-RELATED"/>
    <property type="match status" value="1"/>
</dbReference>
<organism evidence="12 13">
    <name type="scientific">Tritrichomonas musculus</name>
    <dbReference type="NCBI Taxonomy" id="1915356"/>
    <lineage>
        <taxon>Eukaryota</taxon>
        <taxon>Metamonada</taxon>
        <taxon>Parabasalia</taxon>
        <taxon>Tritrichomonadida</taxon>
        <taxon>Tritrichomonadidae</taxon>
        <taxon>Tritrichomonas</taxon>
    </lineage>
</organism>
<feature type="domain" description="TLDc" evidence="11">
    <location>
        <begin position="547"/>
        <end position="716"/>
    </location>
</feature>
<keyword evidence="8" id="KW-0175">Coiled coil</keyword>
<dbReference type="PROSITE" id="PS51886">
    <property type="entry name" value="TLDC"/>
    <property type="match status" value="1"/>
</dbReference>
<evidence type="ECO:0000256" key="5">
    <source>
        <dbReference type="ARBA" id="ARBA00023128"/>
    </source>
</evidence>
<evidence type="ECO:0000256" key="7">
    <source>
        <dbReference type="PROSITE-ProRule" id="PRU00024"/>
    </source>
</evidence>
<keyword evidence="3" id="KW-0479">Metal-binding</keyword>
<keyword evidence="5" id="KW-0496">Mitochondrion</keyword>
<protein>
    <recommendedName>
        <fullName evidence="6">Oxidation resistance protein 1</fullName>
    </recommendedName>
</protein>
<evidence type="ECO:0000256" key="2">
    <source>
        <dbReference type="ARBA" id="ARBA00009540"/>
    </source>
</evidence>
<evidence type="ECO:0000256" key="3">
    <source>
        <dbReference type="ARBA" id="ARBA00022723"/>
    </source>
</evidence>
<evidence type="ECO:0000313" key="13">
    <source>
        <dbReference type="Proteomes" id="UP001470230"/>
    </source>
</evidence>
<evidence type="ECO:0000313" key="12">
    <source>
        <dbReference type="EMBL" id="KAK8842616.1"/>
    </source>
</evidence>
<feature type="domain" description="B box-type" evidence="10">
    <location>
        <begin position="237"/>
        <end position="284"/>
    </location>
</feature>
<dbReference type="InterPro" id="IPR000315">
    <property type="entry name" value="Znf_B-box"/>
</dbReference>
<evidence type="ECO:0000256" key="1">
    <source>
        <dbReference type="ARBA" id="ARBA00004173"/>
    </source>
</evidence>
<feature type="domain" description="B box-type" evidence="10">
    <location>
        <begin position="185"/>
        <end position="232"/>
    </location>
</feature>